<evidence type="ECO:0000313" key="12">
    <source>
        <dbReference type="EMBL" id="JAQ04836.1"/>
    </source>
</evidence>
<keyword evidence="9" id="KW-0539">Nucleus</keyword>
<dbReference type="GO" id="GO:0050613">
    <property type="term" value="F:Delta14-sterol reductase activity"/>
    <property type="evidence" value="ECO:0007669"/>
    <property type="project" value="TreeGrafter"/>
</dbReference>
<evidence type="ECO:0000256" key="4">
    <source>
        <dbReference type="ARBA" id="ARBA00022692"/>
    </source>
</evidence>
<feature type="compositionally biased region" description="Polar residues" evidence="10">
    <location>
        <begin position="141"/>
        <end position="152"/>
    </location>
</feature>
<keyword evidence="3" id="KW-0597">Phosphoprotein</keyword>
<dbReference type="Pfam" id="PF01222">
    <property type="entry name" value="ERG4_ERG24"/>
    <property type="match status" value="1"/>
</dbReference>
<feature type="transmembrane region" description="Helical" evidence="11">
    <location>
        <begin position="165"/>
        <end position="185"/>
    </location>
</feature>
<evidence type="ECO:0000256" key="9">
    <source>
        <dbReference type="ARBA" id="ARBA00023242"/>
    </source>
</evidence>
<evidence type="ECO:0000256" key="5">
    <source>
        <dbReference type="ARBA" id="ARBA00022989"/>
    </source>
</evidence>
<keyword evidence="4 11" id="KW-0812">Transmembrane</keyword>
<evidence type="ECO:0000256" key="1">
    <source>
        <dbReference type="ARBA" id="ARBA00004473"/>
    </source>
</evidence>
<feature type="transmembrane region" description="Helical" evidence="11">
    <location>
        <begin position="404"/>
        <end position="425"/>
    </location>
</feature>
<feature type="transmembrane region" description="Helical" evidence="11">
    <location>
        <begin position="249"/>
        <end position="266"/>
    </location>
</feature>
<dbReference type="GO" id="GO:0006695">
    <property type="term" value="P:cholesterol biosynthetic process"/>
    <property type="evidence" value="ECO:0007669"/>
    <property type="project" value="TreeGrafter"/>
</dbReference>
<accession>A0A146LCF7</accession>
<feature type="transmembrane region" description="Helical" evidence="11">
    <location>
        <begin position="211"/>
        <end position="229"/>
    </location>
</feature>
<feature type="transmembrane region" description="Helical" evidence="11">
    <location>
        <begin position="278"/>
        <end position="297"/>
    </location>
</feature>
<keyword evidence="7 11" id="KW-0472">Membrane</keyword>
<dbReference type="PROSITE" id="PS50244">
    <property type="entry name" value="S5A_REDUCTASE"/>
    <property type="match status" value="1"/>
</dbReference>
<keyword evidence="5 11" id="KW-1133">Transmembrane helix</keyword>
<evidence type="ECO:0000256" key="2">
    <source>
        <dbReference type="ARBA" id="ARBA00005402"/>
    </source>
</evidence>
<dbReference type="PANTHER" id="PTHR21257:SF55">
    <property type="entry name" value="DELTA(14)-STEROL REDUCTASE LBR"/>
    <property type="match status" value="1"/>
</dbReference>
<comment type="similarity">
    <text evidence="2">Belongs to the ERG4/ERG24 family.</text>
</comment>
<comment type="subcellular location">
    <subcellularLocation>
        <location evidence="1">Nucleus inner membrane</location>
        <topology evidence="1">Multi-pass membrane protein</topology>
    </subcellularLocation>
</comment>
<evidence type="ECO:0000256" key="6">
    <source>
        <dbReference type="ARBA" id="ARBA00023125"/>
    </source>
</evidence>
<evidence type="ECO:0000256" key="8">
    <source>
        <dbReference type="ARBA" id="ARBA00023170"/>
    </source>
</evidence>
<dbReference type="GO" id="GO:0003677">
    <property type="term" value="F:DNA binding"/>
    <property type="evidence" value="ECO:0007669"/>
    <property type="project" value="UniProtKB-KW"/>
</dbReference>
<organism evidence="12">
    <name type="scientific">Lygus hesperus</name>
    <name type="common">Western plant bug</name>
    <dbReference type="NCBI Taxonomy" id="30085"/>
    <lineage>
        <taxon>Eukaryota</taxon>
        <taxon>Metazoa</taxon>
        <taxon>Ecdysozoa</taxon>
        <taxon>Arthropoda</taxon>
        <taxon>Hexapoda</taxon>
        <taxon>Insecta</taxon>
        <taxon>Pterygota</taxon>
        <taxon>Neoptera</taxon>
        <taxon>Paraneoptera</taxon>
        <taxon>Hemiptera</taxon>
        <taxon>Heteroptera</taxon>
        <taxon>Panheteroptera</taxon>
        <taxon>Cimicomorpha</taxon>
        <taxon>Miridae</taxon>
        <taxon>Mirini</taxon>
        <taxon>Lygus</taxon>
    </lineage>
</organism>
<gene>
    <name evidence="12" type="primary">Lbr</name>
    <name evidence="12" type="ORF">g.86853</name>
</gene>
<dbReference type="EMBL" id="GDHC01013793">
    <property type="protein sequence ID" value="JAQ04836.1"/>
    <property type="molecule type" value="Transcribed_RNA"/>
</dbReference>
<feature type="region of interest" description="Disordered" evidence="10">
    <location>
        <begin position="128"/>
        <end position="158"/>
    </location>
</feature>
<evidence type="ECO:0000256" key="10">
    <source>
        <dbReference type="SAM" id="MobiDB-lite"/>
    </source>
</evidence>
<dbReference type="GO" id="GO:0005789">
    <property type="term" value="C:endoplasmic reticulum membrane"/>
    <property type="evidence" value="ECO:0007669"/>
    <property type="project" value="TreeGrafter"/>
</dbReference>
<dbReference type="InterPro" id="IPR001171">
    <property type="entry name" value="ERG24_DHCR-like"/>
</dbReference>
<sequence length="564" mass="62887">MNRPSRTVRDKSPGRPKKREKSRSSSRSRKGEKRETEVDPPYKAQPYRTKSPARKSPSRKSPARKVRENLSPSPNKIINKIKEKVADFRDSITPDKKVEEVIRSSVTRFEEVASDFVATVRRSNRLQSRENSIPVNDRLTSKSSSLQENNVHSSDDSKTEQRGSWFITLVLALAVPAAVVAAQLACTKESCAPIPPKVTLTWRRFFDLEAASWYLGYLVFQFILASLPLGFKNKSLGRMDSYTYRSNGLAALLATSAVFLGLQLYLNFPLTRILDKGLPIMSASIITAVVLSIGLYVKAIRTKAMRSEYGQTGSHVIDLFAGAETNARIGPLDIKTAVIRASLISAIIYNSLLIYREAQGKELDQISINVALAAALQIIYCLDFVVFESTLLSSFTVNHDGTGLWLILYSALFPFWITLIPKYLFLSKSAHNVWVASAAGLLFTIGYLIHRISNYQKAAFKRNSSSVSSADVIHSRSSSLFKGGLWGKVRHPNYLGALLVYTSWVLLALGSAPLHWIPFAILIAVVIEVLVQVSRVETRCQDRHASAWNVYSSQVKQRLIPKVF</sequence>
<protein>
    <submittedName>
        <fullName evidence="12">Lamin-B receptor</fullName>
    </submittedName>
</protein>
<dbReference type="Gene3D" id="1.20.120.1630">
    <property type="match status" value="1"/>
</dbReference>
<feature type="transmembrane region" description="Helical" evidence="11">
    <location>
        <begin position="367"/>
        <end position="392"/>
    </location>
</feature>
<reference evidence="12" key="1">
    <citation type="journal article" date="2016" name="Gigascience">
        <title>De novo construction of an expanded transcriptome assembly for the western tarnished plant bug, Lygus hesperus.</title>
        <authorList>
            <person name="Tassone E.E."/>
            <person name="Geib S.M."/>
            <person name="Hall B."/>
            <person name="Fabrick J.A."/>
            <person name="Brent C.S."/>
            <person name="Hull J.J."/>
        </authorList>
    </citation>
    <scope>NUCLEOTIDE SEQUENCE</scope>
</reference>
<keyword evidence="8 12" id="KW-0675">Receptor</keyword>
<feature type="compositionally biased region" description="Basic residues" evidence="10">
    <location>
        <begin position="14"/>
        <end position="31"/>
    </location>
</feature>
<dbReference type="AlphaFoldDB" id="A0A146LCF7"/>
<evidence type="ECO:0000256" key="11">
    <source>
        <dbReference type="SAM" id="Phobius"/>
    </source>
</evidence>
<name>A0A146LCF7_LYGHE</name>
<feature type="region of interest" description="Disordered" evidence="10">
    <location>
        <begin position="1"/>
        <end position="77"/>
    </location>
</feature>
<keyword evidence="6" id="KW-0238">DNA-binding</keyword>
<evidence type="ECO:0000256" key="7">
    <source>
        <dbReference type="ARBA" id="ARBA00023136"/>
    </source>
</evidence>
<proteinExistence type="inferred from homology"/>
<dbReference type="GO" id="GO:0005637">
    <property type="term" value="C:nuclear inner membrane"/>
    <property type="evidence" value="ECO:0007669"/>
    <property type="project" value="UniProtKB-SubCell"/>
</dbReference>
<feature type="compositionally biased region" description="Basic residues" evidence="10">
    <location>
        <begin position="51"/>
        <end position="64"/>
    </location>
</feature>
<evidence type="ECO:0000256" key="3">
    <source>
        <dbReference type="ARBA" id="ARBA00022553"/>
    </source>
</evidence>
<feature type="transmembrane region" description="Helical" evidence="11">
    <location>
        <begin position="431"/>
        <end position="449"/>
    </location>
</feature>
<dbReference type="PANTHER" id="PTHR21257">
    <property type="entry name" value="DELTA(14)-STEROL REDUCTASE"/>
    <property type="match status" value="1"/>
</dbReference>